<organism evidence="2">
    <name type="scientific">Arundo donax</name>
    <name type="common">Giant reed</name>
    <name type="synonym">Donax arundinaceus</name>
    <dbReference type="NCBI Taxonomy" id="35708"/>
    <lineage>
        <taxon>Eukaryota</taxon>
        <taxon>Viridiplantae</taxon>
        <taxon>Streptophyta</taxon>
        <taxon>Embryophyta</taxon>
        <taxon>Tracheophyta</taxon>
        <taxon>Spermatophyta</taxon>
        <taxon>Magnoliopsida</taxon>
        <taxon>Liliopsida</taxon>
        <taxon>Poales</taxon>
        <taxon>Poaceae</taxon>
        <taxon>PACMAD clade</taxon>
        <taxon>Arundinoideae</taxon>
        <taxon>Arundineae</taxon>
        <taxon>Arundo</taxon>
    </lineage>
</organism>
<feature type="compositionally biased region" description="Low complexity" evidence="1">
    <location>
        <begin position="13"/>
        <end position="34"/>
    </location>
</feature>
<dbReference type="AlphaFoldDB" id="A0A0A9FNK6"/>
<reference evidence="2" key="2">
    <citation type="journal article" date="2015" name="Data Brief">
        <title>Shoot transcriptome of the giant reed, Arundo donax.</title>
        <authorList>
            <person name="Barrero R.A."/>
            <person name="Guerrero F.D."/>
            <person name="Moolhuijzen P."/>
            <person name="Goolsby J.A."/>
            <person name="Tidwell J."/>
            <person name="Bellgard S.E."/>
            <person name="Bellgard M.I."/>
        </authorList>
    </citation>
    <scope>NUCLEOTIDE SEQUENCE</scope>
    <source>
        <tissue evidence="2">Shoot tissue taken approximately 20 cm above the soil surface</tissue>
    </source>
</reference>
<feature type="region of interest" description="Disordered" evidence="1">
    <location>
        <begin position="1"/>
        <end position="43"/>
    </location>
</feature>
<accession>A0A0A9FNK6</accession>
<evidence type="ECO:0000256" key="1">
    <source>
        <dbReference type="SAM" id="MobiDB-lite"/>
    </source>
</evidence>
<dbReference type="EMBL" id="GBRH01186020">
    <property type="protein sequence ID" value="JAE11876.1"/>
    <property type="molecule type" value="Transcribed_RNA"/>
</dbReference>
<proteinExistence type="predicted"/>
<evidence type="ECO:0000313" key="2">
    <source>
        <dbReference type="EMBL" id="JAE11876.1"/>
    </source>
</evidence>
<name>A0A0A9FNK6_ARUDO</name>
<reference evidence="2" key="1">
    <citation type="submission" date="2014-09" db="EMBL/GenBank/DDBJ databases">
        <authorList>
            <person name="Magalhaes I.L.F."/>
            <person name="Oliveira U."/>
            <person name="Santos F.R."/>
            <person name="Vidigal T.H.D.A."/>
            <person name="Brescovit A.D."/>
            <person name="Santos A.J."/>
        </authorList>
    </citation>
    <scope>NUCLEOTIDE SEQUENCE</scope>
    <source>
        <tissue evidence="2">Shoot tissue taken approximately 20 cm above the soil surface</tissue>
    </source>
</reference>
<protein>
    <submittedName>
        <fullName evidence="2">Uncharacterized protein</fullName>
    </submittedName>
</protein>
<sequence>MHTKSIRSGAGNRRAATAPPSRVPAPRASSGARRSVIRNVLLC</sequence>